<dbReference type="STRING" id="106634.TVD_04750"/>
<dbReference type="SUPFAM" id="SSF53790">
    <property type="entry name" value="Tetrapyrrole methylase"/>
    <property type="match status" value="1"/>
</dbReference>
<dbReference type="InterPro" id="IPR035996">
    <property type="entry name" value="4pyrrol_Methylase_sf"/>
</dbReference>
<comment type="pathway">
    <text evidence="1">Cofactor biosynthesis; adenosylcobalamin biosynthesis.</text>
</comment>
<evidence type="ECO:0000256" key="4">
    <source>
        <dbReference type="ARBA" id="ARBA00022679"/>
    </source>
</evidence>
<dbReference type="InterPro" id="IPR029063">
    <property type="entry name" value="SAM-dependent_MTases_sf"/>
</dbReference>
<dbReference type="UniPathway" id="UPA00148"/>
<sequence length="414" mass="43645">MPSVATQPGGTPWLNIVGVGADGLSGLAPEARAAVAQATTVIGGARHLEMLPEQPGQERLVWPSPLETALDWIEARAGQPLCVLASGDPFWFGVGATLMRRFPVAATRVFPAPSAFSLAAARMGWPLQETRCLSVHGRPLEALRPWLHDGARLLILSRDGETPGELAHWLDELGFGASALTVLEQLGGARERIGATTAADWGAREVDPLNTIALECRASPVAPTAPVIAASAGRPEAQFEQDGQITKREVRAVTLALLAPGRGECLWDIGAGSGSIGIEWMLADPANRALAIESRAERLERIGRNARTLGVPALQCIPGRAPEALDGLATPHAIFIGGGLTTPGLVEYCVESLRPGGRLVANSVTVEGDAVLAAARERHGGELTRISVSRSEPLGAMSGWKPLRPVTLWSLRRS</sequence>
<dbReference type="Pfam" id="PF00590">
    <property type="entry name" value="TP_methylase"/>
    <property type="match status" value="1"/>
</dbReference>
<evidence type="ECO:0000259" key="6">
    <source>
        <dbReference type="Pfam" id="PF00590"/>
    </source>
</evidence>
<dbReference type="Gene3D" id="3.40.1010.10">
    <property type="entry name" value="Cobalt-precorrin-4 Transmethylase, Domain 1"/>
    <property type="match status" value="1"/>
</dbReference>
<dbReference type="AlphaFoldDB" id="A0A0G3G586"/>
<protein>
    <submittedName>
        <fullName evidence="7">Precorrin-6Y methyltransferase</fullName>
    </submittedName>
</protein>
<dbReference type="CDD" id="cd11644">
    <property type="entry name" value="Precorrin-6Y-MT"/>
    <property type="match status" value="1"/>
</dbReference>
<dbReference type="NCBIfam" id="TIGR02469">
    <property type="entry name" value="CbiT"/>
    <property type="match status" value="1"/>
</dbReference>
<dbReference type="GO" id="GO:0032259">
    <property type="term" value="P:methylation"/>
    <property type="evidence" value="ECO:0007669"/>
    <property type="project" value="UniProtKB-KW"/>
</dbReference>
<gene>
    <name evidence="7" type="ORF">TVD_04750</name>
</gene>
<dbReference type="Gene3D" id="3.40.50.150">
    <property type="entry name" value="Vaccinia Virus protein VP39"/>
    <property type="match status" value="1"/>
</dbReference>
<evidence type="ECO:0000256" key="1">
    <source>
        <dbReference type="ARBA" id="ARBA00004953"/>
    </source>
</evidence>
<feature type="domain" description="Tetrapyrrole methylase" evidence="6">
    <location>
        <begin position="15"/>
        <end position="199"/>
    </location>
</feature>
<dbReference type="InterPro" id="IPR014008">
    <property type="entry name" value="Cbl_synth_MTase_CbiT"/>
</dbReference>
<keyword evidence="4 7" id="KW-0808">Transferase</keyword>
<dbReference type="InterPro" id="IPR012818">
    <property type="entry name" value="CbiE"/>
</dbReference>
<keyword evidence="2" id="KW-0169">Cobalamin biosynthesis</keyword>
<dbReference type="PANTHER" id="PTHR43182">
    <property type="entry name" value="COBALT-PRECORRIN-6B C(15)-METHYLTRANSFERASE (DECARBOXYLATING)"/>
    <property type="match status" value="1"/>
</dbReference>
<dbReference type="PANTHER" id="PTHR43182:SF1">
    <property type="entry name" value="COBALT-PRECORRIN-7 C(5)-METHYLTRANSFERASE"/>
    <property type="match status" value="1"/>
</dbReference>
<keyword evidence="3 7" id="KW-0489">Methyltransferase</keyword>
<evidence type="ECO:0000256" key="5">
    <source>
        <dbReference type="ARBA" id="ARBA00022691"/>
    </source>
</evidence>
<dbReference type="InterPro" id="IPR000878">
    <property type="entry name" value="4pyrrol_Mease"/>
</dbReference>
<keyword evidence="8" id="KW-1185">Reference proteome</keyword>
<dbReference type="NCBIfam" id="TIGR02467">
    <property type="entry name" value="CbiE"/>
    <property type="match status" value="1"/>
</dbReference>
<dbReference type="KEGG" id="tvr:TVD_04750"/>
<accession>A0A0G3G586</accession>
<organism evidence="7 8">
    <name type="scientific">Thioalkalivibrio versutus</name>
    <dbReference type="NCBI Taxonomy" id="106634"/>
    <lineage>
        <taxon>Bacteria</taxon>
        <taxon>Pseudomonadati</taxon>
        <taxon>Pseudomonadota</taxon>
        <taxon>Gammaproteobacteria</taxon>
        <taxon>Chromatiales</taxon>
        <taxon>Ectothiorhodospiraceae</taxon>
        <taxon>Thioalkalivibrio</taxon>
    </lineage>
</organism>
<dbReference type="RefSeq" id="WP_047251906.1">
    <property type="nucleotide sequence ID" value="NZ_CP011367.1"/>
</dbReference>
<dbReference type="SUPFAM" id="SSF53335">
    <property type="entry name" value="S-adenosyl-L-methionine-dependent methyltransferases"/>
    <property type="match status" value="1"/>
</dbReference>
<evidence type="ECO:0000313" key="8">
    <source>
        <dbReference type="Proteomes" id="UP000064201"/>
    </source>
</evidence>
<proteinExistence type="predicted"/>
<dbReference type="InterPro" id="IPR006365">
    <property type="entry name" value="Cbl_synth_CobL"/>
</dbReference>
<keyword evidence="5" id="KW-0949">S-adenosyl-L-methionine</keyword>
<name>A0A0G3G586_9GAMM</name>
<dbReference type="InterPro" id="IPR050714">
    <property type="entry name" value="Cobalamin_biosynth_MTase"/>
</dbReference>
<dbReference type="Proteomes" id="UP000064201">
    <property type="component" value="Chromosome"/>
</dbReference>
<dbReference type="PIRSF" id="PIRSF036428">
    <property type="entry name" value="CobL"/>
    <property type="match status" value="1"/>
</dbReference>
<evidence type="ECO:0000313" key="7">
    <source>
        <dbReference type="EMBL" id="AKJ96418.1"/>
    </source>
</evidence>
<dbReference type="GO" id="GO:0008276">
    <property type="term" value="F:protein methyltransferase activity"/>
    <property type="evidence" value="ECO:0007669"/>
    <property type="project" value="InterPro"/>
</dbReference>
<dbReference type="GO" id="GO:0009236">
    <property type="term" value="P:cobalamin biosynthetic process"/>
    <property type="evidence" value="ECO:0007669"/>
    <property type="project" value="UniProtKB-UniPathway"/>
</dbReference>
<dbReference type="OrthoDB" id="9787825at2"/>
<evidence type="ECO:0000256" key="2">
    <source>
        <dbReference type="ARBA" id="ARBA00022573"/>
    </source>
</evidence>
<dbReference type="InterPro" id="IPR014777">
    <property type="entry name" value="4pyrrole_Mease_sub1"/>
</dbReference>
<evidence type="ECO:0000256" key="3">
    <source>
        <dbReference type="ARBA" id="ARBA00022603"/>
    </source>
</evidence>
<reference evidence="7 8" key="1">
    <citation type="submission" date="2015-04" db="EMBL/GenBank/DDBJ databases">
        <title>Complete Sequence for the Genome of the Thioalkalivibrio versutus D301.</title>
        <authorList>
            <person name="Mu T."/>
            <person name="Zhou J."/>
            <person name="Xu X."/>
        </authorList>
    </citation>
    <scope>NUCLEOTIDE SEQUENCE [LARGE SCALE GENOMIC DNA]</scope>
    <source>
        <strain evidence="7 8">D301</strain>
    </source>
</reference>
<dbReference type="EMBL" id="CP011367">
    <property type="protein sequence ID" value="AKJ96418.1"/>
    <property type="molecule type" value="Genomic_DNA"/>
</dbReference>
<dbReference type="PATRIC" id="fig|106634.4.peg.970"/>